<dbReference type="SUPFAM" id="SSF48065">
    <property type="entry name" value="DBL homology domain (DH-domain)"/>
    <property type="match status" value="1"/>
</dbReference>
<evidence type="ECO:0000259" key="2">
    <source>
        <dbReference type="PROSITE" id="PS50010"/>
    </source>
</evidence>
<dbReference type="PROSITE" id="PS50010">
    <property type="entry name" value="DH_2"/>
    <property type="match status" value="1"/>
</dbReference>
<dbReference type="Proteomes" id="UP000694700">
    <property type="component" value="Unplaced"/>
</dbReference>
<sequence>MLYLSPAECHRLSTGSSVGSPDPRAADCCSLSSSEPSEDGRPVSAVSTVSSESSVEGNSGSVTAPSAGADIGLELSPPEAPSGPPDLLGLDWPVEEPAVTAPDPPSPFASVTMAPNPQLTHVDRVVMEIIETERMYVRDLRSIVEDYLVHIIDTSDLPIKPEQVCSLFGNIEHIYEFNSELLQSLDMCASDPVAIARCFVDKSEYFEIYTQYCTNYPNDCVFAFLKEIAKHFDPEEDGYDVVIEAIDSMTGVAWYINDMKRKHEHAVRLQVCVTSKTLEEQIRAVQLIKK</sequence>
<feature type="domain" description="DH" evidence="2">
    <location>
        <begin position="121"/>
        <end position="218"/>
    </location>
</feature>
<dbReference type="AlphaFoldDB" id="A0A8C1UE65"/>
<dbReference type="Gene3D" id="1.20.900.10">
    <property type="entry name" value="Dbl homology (DH) domain"/>
    <property type="match status" value="2"/>
</dbReference>
<dbReference type="InterPro" id="IPR000219">
    <property type="entry name" value="DH_dom"/>
</dbReference>
<feature type="compositionally biased region" description="Low complexity" evidence="1">
    <location>
        <begin position="43"/>
        <end position="63"/>
    </location>
</feature>
<reference evidence="3" key="1">
    <citation type="submission" date="2025-08" db="UniProtKB">
        <authorList>
            <consortium name="Ensembl"/>
        </authorList>
    </citation>
    <scope>IDENTIFICATION</scope>
</reference>
<dbReference type="InterPro" id="IPR035899">
    <property type="entry name" value="DBL_dom_sf"/>
</dbReference>
<dbReference type="SMART" id="SM00325">
    <property type="entry name" value="RhoGEF"/>
    <property type="match status" value="1"/>
</dbReference>
<dbReference type="PANTHER" id="PTHR45924:SF4">
    <property type="entry name" value="PLECKSTRIN HOMOLOGY DOMAIN-CONTAINING FAMILY G MEMBER 3"/>
    <property type="match status" value="1"/>
</dbReference>
<evidence type="ECO:0000313" key="4">
    <source>
        <dbReference type="Proteomes" id="UP000694700"/>
    </source>
</evidence>
<protein>
    <recommendedName>
        <fullName evidence="2">DH domain-containing protein</fullName>
    </recommendedName>
</protein>
<evidence type="ECO:0000313" key="3">
    <source>
        <dbReference type="Ensembl" id="ENSCCRP00015033877.1"/>
    </source>
</evidence>
<feature type="region of interest" description="Disordered" evidence="1">
    <location>
        <begin position="1"/>
        <end position="84"/>
    </location>
</feature>
<dbReference type="GO" id="GO:2000114">
    <property type="term" value="P:regulation of establishment of cell polarity"/>
    <property type="evidence" value="ECO:0007669"/>
    <property type="project" value="TreeGrafter"/>
</dbReference>
<accession>A0A8C1UE65</accession>
<organism evidence="3 4">
    <name type="scientific">Cyprinus carpio</name>
    <name type="common">Common carp</name>
    <dbReference type="NCBI Taxonomy" id="7962"/>
    <lineage>
        <taxon>Eukaryota</taxon>
        <taxon>Metazoa</taxon>
        <taxon>Chordata</taxon>
        <taxon>Craniata</taxon>
        <taxon>Vertebrata</taxon>
        <taxon>Euteleostomi</taxon>
        <taxon>Actinopterygii</taxon>
        <taxon>Neopterygii</taxon>
        <taxon>Teleostei</taxon>
        <taxon>Ostariophysi</taxon>
        <taxon>Cypriniformes</taxon>
        <taxon>Cyprinidae</taxon>
        <taxon>Cyprininae</taxon>
        <taxon>Cyprinus</taxon>
    </lineage>
</organism>
<name>A0A8C1UE65_CYPCA</name>
<proteinExistence type="predicted"/>
<evidence type="ECO:0000256" key="1">
    <source>
        <dbReference type="SAM" id="MobiDB-lite"/>
    </source>
</evidence>
<dbReference type="CDD" id="cd00160">
    <property type="entry name" value="RhoGEF"/>
    <property type="match status" value="1"/>
</dbReference>
<dbReference type="GO" id="GO:0031267">
    <property type="term" value="F:small GTPase binding"/>
    <property type="evidence" value="ECO:0007669"/>
    <property type="project" value="TreeGrafter"/>
</dbReference>
<dbReference type="Ensembl" id="ENSCCRT00015035057.1">
    <property type="protein sequence ID" value="ENSCCRP00015033877.1"/>
    <property type="gene ID" value="ENSCCRG00015014106.1"/>
</dbReference>
<dbReference type="GO" id="GO:0005085">
    <property type="term" value="F:guanyl-nucleotide exchange factor activity"/>
    <property type="evidence" value="ECO:0007669"/>
    <property type="project" value="InterPro"/>
</dbReference>
<dbReference type="PANTHER" id="PTHR45924">
    <property type="entry name" value="FI17866P1"/>
    <property type="match status" value="1"/>
</dbReference>
<dbReference type="Pfam" id="PF00621">
    <property type="entry name" value="RhoGEF"/>
    <property type="match status" value="1"/>
</dbReference>